<comment type="caution">
    <text evidence="2">The sequence shown here is derived from an EMBL/GenBank/DDBJ whole genome shotgun (WGS) entry which is preliminary data.</text>
</comment>
<reference evidence="2 3" key="1">
    <citation type="journal article" date="2024" name="Nat. Commun.">
        <title>Phylogenomics reveals the evolutionary origins of lichenization in chlorophyte algae.</title>
        <authorList>
            <person name="Puginier C."/>
            <person name="Libourel C."/>
            <person name="Otte J."/>
            <person name="Skaloud P."/>
            <person name="Haon M."/>
            <person name="Grisel S."/>
            <person name="Petersen M."/>
            <person name="Berrin J.G."/>
            <person name="Delaux P.M."/>
            <person name="Dal Grande F."/>
            <person name="Keller J."/>
        </authorList>
    </citation>
    <scope>NUCLEOTIDE SEQUENCE [LARGE SCALE GENOMIC DNA]</scope>
    <source>
        <strain evidence="2 3">SAG 2145</strain>
    </source>
</reference>
<dbReference type="EMBL" id="JALJOS010000066">
    <property type="protein sequence ID" value="KAK9817521.1"/>
    <property type="molecule type" value="Genomic_DNA"/>
</dbReference>
<feature type="region of interest" description="Disordered" evidence="1">
    <location>
        <begin position="210"/>
        <end position="244"/>
    </location>
</feature>
<feature type="compositionally biased region" description="Acidic residues" evidence="1">
    <location>
        <begin position="233"/>
        <end position="244"/>
    </location>
</feature>
<name>A0AAW1Q6H5_9CHLO</name>
<evidence type="ECO:0000313" key="3">
    <source>
        <dbReference type="Proteomes" id="UP001438707"/>
    </source>
</evidence>
<evidence type="ECO:0000256" key="1">
    <source>
        <dbReference type="SAM" id="MobiDB-lite"/>
    </source>
</evidence>
<accession>A0AAW1Q6H5</accession>
<dbReference type="Proteomes" id="UP001438707">
    <property type="component" value="Unassembled WGS sequence"/>
</dbReference>
<protein>
    <submittedName>
        <fullName evidence="2">Uncharacterized protein</fullName>
    </submittedName>
</protein>
<feature type="region of interest" description="Disordered" evidence="1">
    <location>
        <begin position="22"/>
        <end position="47"/>
    </location>
</feature>
<proteinExistence type="predicted"/>
<gene>
    <name evidence="2" type="ORF">WJX74_005799</name>
</gene>
<feature type="compositionally biased region" description="Basic residues" evidence="1">
    <location>
        <begin position="30"/>
        <end position="45"/>
    </location>
</feature>
<keyword evidence="3" id="KW-1185">Reference proteome</keyword>
<dbReference type="AlphaFoldDB" id="A0AAW1Q6H5"/>
<sequence length="244" mass="27478">MLLRGAQPDVGQPGQTQLKFQPVQQTRGLQPHRCHNRPQLKRSRRRDTAQLCQAAAAEDTGYGSEWATPEESYLVLGVAHCFEKTNEGRLTDRFVIEPINASSLESMVAGASTCFQHVYSTTLRDAQTKDKSSWPEQFQQAPFCENFEIRSDACSRTWLRGHAQDNLMDIVPLGQVKSRFNYNVDLKRVLNFENVVDDSDNVKQDMSIDVYGRKDKEEEPKQKAAAPAAKAADDDDDLDDLLSV</sequence>
<evidence type="ECO:0000313" key="2">
    <source>
        <dbReference type="EMBL" id="KAK9817521.1"/>
    </source>
</evidence>
<feature type="compositionally biased region" description="Basic and acidic residues" evidence="1">
    <location>
        <begin position="211"/>
        <end position="222"/>
    </location>
</feature>
<organism evidence="2 3">
    <name type="scientific">Apatococcus lobatus</name>
    <dbReference type="NCBI Taxonomy" id="904363"/>
    <lineage>
        <taxon>Eukaryota</taxon>
        <taxon>Viridiplantae</taxon>
        <taxon>Chlorophyta</taxon>
        <taxon>core chlorophytes</taxon>
        <taxon>Trebouxiophyceae</taxon>
        <taxon>Chlorellales</taxon>
        <taxon>Chlorellaceae</taxon>
        <taxon>Apatococcus</taxon>
    </lineage>
</organism>